<protein>
    <submittedName>
        <fullName evidence="1">Uncharacterized protein</fullName>
    </submittedName>
</protein>
<dbReference type="EMBL" id="CM046117">
    <property type="protein sequence ID" value="KAI8436759.1"/>
    <property type="molecule type" value="Genomic_DNA"/>
</dbReference>
<gene>
    <name evidence="1" type="ORF">MSG28_010228</name>
</gene>
<sequence>MTSGLIGVPMGAWLGAALIKRFPRSHAVICGVGLLVSAPAMTLGMVLAEQYFYGPFISMFIGEVFLNLNWAIVADMSMYVVIPPRRSTAEAFQILISHMLGDAGSPYLVGVISESLKRSLGTAPLDAPSQSVQFRALQYALFVTCYVEVIGGIFFLLTSIYIVRDKLKVDRAIAGSKEQLVLLLKPRFALDSFVTVTLEELLLGLGRVGRSWPQAEPRGWNFRALDGRLARPWRADKRQVRFRQCYFNPISCFRKFLTIKHHKSENLLRNEQDQVPDEVSQQYYISRTLGQGACGLVKLVYHKPCIISTEEVIDSPQAVYIIIELMQGGELFDRITSRGRLSEQLTRFLFRQMIVTGRYRYSPPHWCDISLQAKQLMKKMLTVHAERRITLDGILNHPWMQAQYYGPISIGSPPQSFRVVFDTGSSNLWVPSKKCHYTNIACLPTFDVCGNRARLDGQVGGVTVRAQTFAEALAEPGLAFVAAKFDGILGMAFSSISVEHVPPVFDNMVAQQQVAPVFSFYLNRDPAAAVGGEMILGGSDPAHYRGNFTYVPVDRAAYWQFRVGGISALNKALGATPLAFGQYSIDCSLIPRLPRVTFTIAGVDFPLDGADYVLRVSQMGKTVCLSGFMGLDVPPPAGPLWILGDVFIGRYYTEFDVANKRLGFAPAV</sequence>
<evidence type="ECO:0000313" key="1">
    <source>
        <dbReference type="EMBL" id="KAI8436759.1"/>
    </source>
</evidence>
<evidence type="ECO:0000313" key="2">
    <source>
        <dbReference type="Proteomes" id="UP001064048"/>
    </source>
</evidence>
<comment type="caution">
    <text evidence="1">The sequence shown here is derived from an EMBL/GenBank/DDBJ whole genome shotgun (WGS) entry which is preliminary data.</text>
</comment>
<reference evidence="1 2" key="1">
    <citation type="journal article" date="2022" name="Genome Biol. Evol.">
        <title>The Spruce Budworm Genome: Reconstructing the Evolutionary History of Antifreeze Proteins.</title>
        <authorList>
            <person name="Beliveau C."/>
            <person name="Gagne P."/>
            <person name="Picq S."/>
            <person name="Vernygora O."/>
            <person name="Keeling C.I."/>
            <person name="Pinkney K."/>
            <person name="Doucet D."/>
            <person name="Wen F."/>
            <person name="Johnston J.S."/>
            <person name="Maaroufi H."/>
            <person name="Boyle B."/>
            <person name="Laroche J."/>
            <person name="Dewar K."/>
            <person name="Juretic N."/>
            <person name="Blackburn G."/>
            <person name="Nisole A."/>
            <person name="Brunet B."/>
            <person name="Brandao M."/>
            <person name="Lumley L."/>
            <person name="Duan J."/>
            <person name="Quan G."/>
            <person name="Lucarotti C.J."/>
            <person name="Roe A.D."/>
            <person name="Sperling F.A.H."/>
            <person name="Levesque R.C."/>
            <person name="Cusson M."/>
        </authorList>
    </citation>
    <scope>NUCLEOTIDE SEQUENCE [LARGE SCALE GENOMIC DNA]</scope>
    <source>
        <strain evidence="1">Glfc:IPQL:Cfum</strain>
    </source>
</reference>
<name>A0ACC0KJQ2_CHOFU</name>
<dbReference type="Proteomes" id="UP001064048">
    <property type="component" value="Chromosome 17"/>
</dbReference>
<keyword evidence="2" id="KW-1185">Reference proteome</keyword>
<accession>A0ACC0KJQ2</accession>
<organism evidence="1 2">
    <name type="scientific">Choristoneura fumiferana</name>
    <name type="common">Spruce budworm moth</name>
    <name type="synonym">Archips fumiferana</name>
    <dbReference type="NCBI Taxonomy" id="7141"/>
    <lineage>
        <taxon>Eukaryota</taxon>
        <taxon>Metazoa</taxon>
        <taxon>Ecdysozoa</taxon>
        <taxon>Arthropoda</taxon>
        <taxon>Hexapoda</taxon>
        <taxon>Insecta</taxon>
        <taxon>Pterygota</taxon>
        <taxon>Neoptera</taxon>
        <taxon>Endopterygota</taxon>
        <taxon>Lepidoptera</taxon>
        <taxon>Glossata</taxon>
        <taxon>Ditrysia</taxon>
        <taxon>Tortricoidea</taxon>
        <taxon>Tortricidae</taxon>
        <taxon>Tortricinae</taxon>
        <taxon>Choristoneura</taxon>
    </lineage>
</organism>
<proteinExistence type="predicted"/>